<keyword evidence="3" id="KW-1185">Reference proteome</keyword>
<gene>
    <name evidence="2" type="ORF">Pmani_013669</name>
</gene>
<dbReference type="EMBL" id="JAWZYT010001146">
    <property type="protein sequence ID" value="KAK4315090.1"/>
    <property type="molecule type" value="Genomic_DNA"/>
</dbReference>
<dbReference type="Proteomes" id="UP001292094">
    <property type="component" value="Unassembled WGS sequence"/>
</dbReference>
<evidence type="ECO:0000256" key="1">
    <source>
        <dbReference type="SAM" id="MobiDB-lite"/>
    </source>
</evidence>
<reference evidence="2" key="1">
    <citation type="submission" date="2023-11" db="EMBL/GenBank/DDBJ databases">
        <title>Genome assemblies of two species of porcelain crab, Petrolisthes cinctipes and Petrolisthes manimaculis (Anomura: Porcellanidae).</title>
        <authorList>
            <person name="Angst P."/>
        </authorList>
    </citation>
    <scope>NUCLEOTIDE SEQUENCE</scope>
    <source>
        <strain evidence="2">PB745_02</strain>
        <tissue evidence="2">Gill</tissue>
    </source>
</reference>
<proteinExistence type="predicted"/>
<evidence type="ECO:0000313" key="2">
    <source>
        <dbReference type="EMBL" id="KAK4315090.1"/>
    </source>
</evidence>
<feature type="compositionally biased region" description="Basic and acidic residues" evidence="1">
    <location>
        <begin position="44"/>
        <end position="64"/>
    </location>
</feature>
<protein>
    <submittedName>
        <fullName evidence="2">Uncharacterized protein</fullName>
    </submittedName>
</protein>
<feature type="compositionally biased region" description="Basic and acidic residues" evidence="1">
    <location>
        <begin position="8"/>
        <end position="25"/>
    </location>
</feature>
<dbReference type="AlphaFoldDB" id="A0AAE1PUG1"/>
<evidence type="ECO:0000313" key="3">
    <source>
        <dbReference type="Proteomes" id="UP001292094"/>
    </source>
</evidence>
<accession>A0AAE1PUG1</accession>
<name>A0AAE1PUG1_9EUCA</name>
<comment type="caution">
    <text evidence="2">The sequence shown here is derived from an EMBL/GenBank/DDBJ whole genome shotgun (WGS) entry which is preliminary data.</text>
</comment>
<feature type="region of interest" description="Disordered" evidence="1">
    <location>
        <begin position="1"/>
        <end position="85"/>
    </location>
</feature>
<organism evidence="2 3">
    <name type="scientific">Petrolisthes manimaculis</name>
    <dbReference type="NCBI Taxonomy" id="1843537"/>
    <lineage>
        <taxon>Eukaryota</taxon>
        <taxon>Metazoa</taxon>
        <taxon>Ecdysozoa</taxon>
        <taxon>Arthropoda</taxon>
        <taxon>Crustacea</taxon>
        <taxon>Multicrustacea</taxon>
        <taxon>Malacostraca</taxon>
        <taxon>Eumalacostraca</taxon>
        <taxon>Eucarida</taxon>
        <taxon>Decapoda</taxon>
        <taxon>Pleocyemata</taxon>
        <taxon>Anomura</taxon>
        <taxon>Galatheoidea</taxon>
        <taxon>Porcellanidae</taxon>
        <taxon>Petrolisthes</taxon>
    </lineage>
</organism>
<sequence length="85" mass="9820">MVQWAKMGDTKLRKIGSKGDQEGIHQSHCKGSQGKEREEEEKEEQPPSEERPREIVENRTEQRRSWGTGWGKGEKAQIKGLRAKF</sequence>